<reference evidence="3 4" key="1">
    <citation type="submission" date="2021-05" db="EMBL/GenBank/DDBJ databases">
        <title>Comparative genomic studies on the polysaccharide-degrading batcterial strains of the Flammeovirga genus.</title>
        <authorList>
            <person name="Zewei F."/>
            <person name="Zheng Z."/>
            <person name="Yu L."/>
            <person name="Ruyue G."/>
            <person name="Yanhong M."/>
            <person name="Yuanyuan C."/>
            <person name="Jingyan G."/>
            <person name="Wenjun H."/>
        </authorList>
    </citation>
    <scope>NUCLEOTIDE SEQUENCE [LARGE SCALE GENOMIC DNA]</scope>
    <source>
        <strain evidence="3 4">NBRC:100898</strain>
    </source>
</reference>
<protein>
    <submittedName>
        <fullName evidence="3">Dabb family protein</fullName>
    </submittedName>
</protein>
<dbReference type="InterPro" id="IPR011008">
    <property type="entry name" value="Dimeric_a/b-barrel"/>
</dbReference>
<evidence type="ECO:0000256" key="1">
    <source>
        <dbReference type="ARBA" id="ARBA00011738"/>
    </source>
</evidence>
<evidence type="ECO:0000313" key="3">
    <source>
        <dbReference type="EMBL" id="QWG01304.1"/>
    </source>
</evidence>
<dbReference type="InterPro" id="IPR013097">
    <property type="entry name" value="Dabb"/>
</dbReference>
<dbReference type="PANTHER" id="PTHR33178">
    <property type="match status" value="1"/>
</dbReference>
<evidence type="ECO:0000313" key="4">
    <source>
        <dbReference type="Proteomes" id="UP000678679"/>
    </source>
</evidence>
<dbReference type="InterPro" id="IPR015943">
    <property type="entry name" value="WD40/YVTN_repeat-like_dom_sf"/>
</dbReference>
<keyword evidence="4" id="KW-1185">Reference proteome</keyword>
<proteinExistence type="predicted"/>
<dbReference type="Gene3D" id="2.130.10.10">
    <property type="entry name" value="YVTN repeat-like/Quinoprotein amine dehydrogenase"/>
    <property type="match status" value="1"/>
</dbReference>
<dbReference type="PANTHER" id="PTHR33178:SF10">
    <property type="entry name" value="STRESS-RESPONSE A_B BARREL DOMAIN-CONTAINING PROTEIN"/>
    <property type="match status" value="1"/>
</dbReference>
<dbReference type="EMBL" id="CP076132">
    <property type="protein sequence ID" value="QWG01304.1"/>
    <property type="molecule type" value="Genomic_DNA"/>
</dbReference>
<evidence type="ECO:0000259" key="2">
    <source>
        <dbReference type="PROSITE" id="PS51502"/>
    </source>
</evidence>
<dbReference type="InterPro" id="IPR044662">
    <property type="entry name" value="HS1/DABB1-like"/>
</dbReference>
<comment type="subunit">
    <text evidence="1">Homodimer.</text>
</comment>
<dbReference type="Gene3D" id="3.30.70.100">
    <property type="match status" value="1"/>
</dbReference>
<dbReference type="Pfam" id="PF07876">
    <property type="entry name" value="Dabb"/>
    <property type="match status" value="1"/>
</dbReference>
<name>A0AAX1N143_9BACT</name>
<dbReference type="SUPFAM" id="SSF75011">
    <property type="entry name" value="3-carboxy-cis,cis-mucoante lactonizing enzyme"/>
    <property type="match status" value="1"/>
</dbReference>
<dbReference type="AlphaFoldDB" id="A0AAX1N143"/>
<sequence length="517" mass="58715">MNEMTNKRYILLLLFLIFHQILWAQEEQSLMLERQDFKSISAKNTVTITSYQKGEKHFVYVGGFGNIDVFGLAKSGQLTPISNHELYKQKGPARGMVADRIDGTDFLFVANKYGNVIESHKILDNGALERVAIVEDTEETHIGVAITLQVVHMKKASYLFIGGLEETPGLSCFKIESDGKLTHIQSLKDNDEIHTDGIIGMYTHKIDGKTYLYTGGFQDNGVSSFRVYENGHFKNISNIDDNDTDRYLTGTYPVTGVQLGENNYVIVGHRHHKYYKRKGFIKKTDFVYHGDGVSVFKVDKKGALIPHFTLKDTEETKLKGQTRIEVVSSNSEEAIIAVGTRDDESIQLCRLNKVGELSPINYLGTGYSIYYGLRAHKIEGEHILIAGSFRFDLGKVVTYKVLPQTERNNKQIQHIVSIKYKSDATEEQIDLAVKTFENLKNKIPEISRLEWGVNDSTEGLSKGFTHCFTLTFKDASAREIYLFHKAHLDLVDKIGPIIEDVFVMDYWVKNNNYEFEK</sequence>
<dbReference type="PROSITE" id="PS51502">
    <property type="entry name" value="S_R_A_B_BARREL"/>
    <property type="match status" value="1"/>
</dbReference>
<dbReference type="SMART" id="SM00886">
    <property type="entry name" value="Dabb"/>
    <property type="match status" value="1"/>
</dbReference>
<organism evidence="3 4">
    <name type="scientific">Flammeovirga yaeyamensis</name>
    <dbReference type="NCBI Taxonomy" id="367791"/>
    <lineage>
        <taxon>Bacteria</taxon>
        <taxon>Pseudomonadati</taxon>
        <taxon>Bacteroidota</taxon>
        <taxon>Cytophagia</taxon>
        <taxon>Cytophagales</taxon>
        <taxon>Flammeovirgaceae</taxon>
        <taxon>Flammeovirga</taxon>
    </lineage>
</organism>
<dbReference type="KEGG" id="fya:KMW28_16805"/>
<dbReference type="SUPFAM" id="SSF54909">
    <property type="entry name" value="Dimeric alpha+beta barrel"/>
    <property type="match status" value="1"/>
</dbReference>
<dbReference type="Proteomes" id="UP000678679">
    <property type="component" value="Chromosome 1"/>
</dbReference>
<feature type="domain" description="Stress-response A/B barrel" evidence="2">
    <location>
        <begin position="412"/>
        <end position="506"/>
    </location>
</feature>
<gene>
    <name evidence="3" type="ORF">KMW28_16805</name>
</gene>
<accession>A0AAX1N143</accession>